<keyword evidence="4" id="KW-1185">Reference proteome</keyword>
<dbReference type="OrthoDB" id="10763at2157"/>
<accession>A6UU95</accession>
<dbReference type="RefSeq" id="WP_011973199.1">
    <property type="nucleotide sequence ID" value="NC_009635.1"/>
</dbReference>
<dbReference type="Proteomes" id="UP000001106">
    <property type="component" value="Chromosome"/>
</dbReference>
<dbReference type="PANTHER" id="PTHR33777:SF1">
    <property type="entry name" value="UPF0045 PROTEIN ECM15"/>
    <property type="match status" value="1"/>
</dbReference>
<dbReference type="GO" id="GO:0005829">
    <property type="term" value="C:cytosol"/>
    <property type="evidence" value="ECO:0007669"/>
    <property type="project" value="TreeGrafter"/>
</dbReference>
<dbReference type="GeneID" id="5327681"/>
<dbReference type="NCBIfam" id="TIGR00106">
    <property type="entry name" value="MTH1187 family thiamine-binding protein"/>
    <property type="match status" value="1"/>
</dbReference>
<sequence length="93" mass="10441">MVVAEISIIPLGEGPSVSKYVKNALKVFKKYDLKIEPSAMGTVLEGDLDEILEAFKEAHREVLSDTKRVVSSLKIDERIDKENTIKRKLNAIK</sequence>
<dbReference type="InterPro" id="IPR029756">
    <property type="entry name" value="MTH1187/YkoF-like"/>
</dbReference>
<dbReference type="SUPFAM" id="SSF89957">
    <property type="entry name" value="MTH1187/YkoF-like"/>
    <property type="match status" value="1"/>
</dbReference>
<dbReference type="HOGENOM" id="CLU_137479_3_2_2"/>
<name>A6UU95_META3</name>
<dbReference type="Pfam" id="PF01910">
    <property type="entry name" value="Thiamine_BP"/>
    <property type="match status" value="1"/>
</dbReference>
<comment type="similarity">
    <text evidence="1">Belongs to the UPF0045 family.</text>
</comment>
<dbReference type="InterPro" id="IPR002767">
    <property type="entry name" value="Thiamine_BP"/>
</dbReference>
<organism evidence="3 4">
    <name type="scientific">Methanococcus aeolicus (strain ATCC BAA-1280 / DSM 17508 / OCM 812 / Nankai-3)</name>
    <dbReference type="NCBI Taxonomy" id="419665"/>
    <lineage>
        <taxon>Archaea</taxon>
        <taxon>Methanobacteriati</taxon>
        <taxon>Methanobacteriota</taxon>
        <taxon>Methanomada group</taxon>
        <taxon>Methanococci</taxon>
        <taxon>Methanococcales</taxon>
        <taxon>Methanococcaceae</taxon>
        <taxon>Methanococcus</taxon>
    </lineage>
</organism>
<proteinExistence type="inferred from homology"/>
<feature type="domain" description="Thiamine-binding protein" evidence="2">
    <location>
        <begin position="4"/>
        <end position="92"/>
    </location>
</feature>
<dbReference type="PANTHER" id="PTHR33777">
    <property type="entry name" value="UPF0045 PROTEIN ECM15"/>
    <property type="match status" value="1"/>
</dbReference>
<evidence type="ECO:0000259" key="2">
    <source>
        <dbReference type="Pfam" id="PF01910"/>
    </source>
</evidence>
<dbReference type="STRING" id="419665.Maeo_0481"/>
<dbReference type="Gene3D" id="3.30.70.930">
    <property type="match status" value="1"/>
</dbReference>
<dbReference type="KEGG" id="mae:Maeo_0481"/>
<dbReference type="eggNOG" id="arCOG04373">
    <property type="taxonomic scope" value="Archaea"/>
</dbReference>
<dbReference type="InterPro" id="IPR051614">
    <property type="entry name" value="UPF0045_domain"/>
</dbReference>
<dbReference type="AlphaFoldDB" id="A6UU95"/>
<gene>
    <name evidence="3" type="ordered locus">Maeo_0481</name>
</gene>
<evidence type="ECO:0000256" key="1">
    <source>
        <dbReference type="ARBA" id="ARBA00010272"/>
    </source>
</evidence>
<evidence type="ECO:0000313" key="4">
    <source>
        <dbReference type="Proteomes" id="UP000001106"/>
    </source>
</evidence>
<protein>
    <recommendedName>
        <fullName evidence="2">Thiamine-binding protein domain-containing protein</fullName>
    </recommendedName>
</protein>
<dbReference type="EMBL" id="CP000743">
    <property type="protein sequence ID" value="ABR56067.1"/>
    <property type="molecule type" value="Genomic_DNA"/>
</dbReference>
<reference evidence="3" key="1">
    <citation type="submission" date="2007-06" db="EMBL/GenBank/DDBJ databases">
        <title>Complete sequence of Methanococcus aeolicus Nankai-3.</title>
        <authorList>
            <consortium name="US DOE Joint Genome Institute"/>
            <person name="Copeland A."/>
            <person name="Lucas S."/>
            <person name="Lapidus A."/>
            <person name="Barry K."/>
            <person name="Glavina del Rio T."/>
            <person name="Dalin E."/>
            <person name="Tice H."/>
            <person name="Pitluck S."/>
            <person name="Chain P."/>
            <person name="Malfatti S."/>
            <person name="Shin M."/>
            <person name="Vergez L."/>
            <person name="Schmutz J."/>
            <person name="Larimer F."/>
            <person name="Land M."/>
            <person name="Hauser L."/>
            <person name="Kyrpides N."/>
            <person name="Lykidis A."/>
            <person name="Sieprawska-Lupa M."/>
            <person name="Whitman W.B."/>
            <person name="Richardson P."/>
        </authorList>
    </citation>
    <scope>NUCLEOTIDE SEQUENCE [LARGE SCALE GENOMIC DNA]</scope>
    <source>
        <strain evidence="3">Nankai-3</strain>
    </source>
</reference>
<evidence type="ECO:0000313" key="3">
    <source>
        <dbReference type="EMBL" id="ABR56067.1"/>
    </source>
</evidence>